<evidence type="ECO:0000313" key="1">
    <source>
        <dbReference type="EMBL" id="KAL0103508.1"/>
    </source>
</evidence>
<protein>
    <submittedName>
        <fullName evidence="1">Uncharacterized protein</fullName>
    </submittedName>
</protein>
<dbReference type="Proteomes" id="UP001430953">
    <property type="component" value="Unassembled WGS sequence"/>
</dbReference>
<comment type="caution">
    <text evidence="1">The sequence shown here is derived from an EMBL/GenBank/DDBJ whole genome shotgun (WGS) entry which is preliminary data.</text>
</comment>
<proteinExistence type="predicted"/>
<reference evidence="1 2" key="1">
    <citation type="submission" date="2023-03" db="EMBL/GenBank/DDBJ databases">
        <title>High recombination rates correlate with genetic variation in Cardiocondyla obscurior ants.</title>
        <authorList>
            <person name="Errbii M."/>
        </authorList>
    </citation>
    <scope>NUCLEOTIDE SEQUENCE [LARGE SCALE GENOMIC DNA]</scope>
    <source>
        <strain evidence="1">Alpha-2009</strain>
        <tissue evidence="1">Whole body</tissue>
    </source>
</reference>
<dbReference type="EMBL" id="JADYXP020000021">
    <property type="protein sequence ID" value="KAL0103508.1"/>
    <property type="molecule type" value="Genomic_DNA"/>
</dbReference>
<sequence>MEARTLVILQSSFDFLLFKCSLNTDIVSLSKTKRERERTIREKGTRNVGVGRRNTRYNEEAKFREKIIARIECL</sequence>
<name>A0AAW2EL48_9HYME</name>
<accession>A0AAW2EL48</accession>
<organism evidence="1 2">
    <name type="scientific">Cardiocondyla obscurior</name>
    <dbReference type="NCBI Taxonomy" id="286306"/>
    <lineage>
        <taxon>Eukaryota</taxon>
        <taxon>Metazoa</taxon>
        <taxon>Ecdysozoa</taxon>
        <taxon>Arthropoda</taxon>
        <taxon>Hexapoda</taxon>
        <taxon>Insecta</taxon>
        <taxon>Pterygota</taxon>
        <taxon>Neoptera</taxon>
        <taxon>Endopterygota</taxon>
        <taxon>Hymenoptera</taxon>
        <taxon>Apocrita</taxon>
        <taxon>Aculeata</taxon>
        <taxon>Formicoidea</taxon>
        <taxon>Formicidae</taxon>
        <taxon>Myrmicinae</taxon>
        <taxon>Cardiocondyla</taxon>
    </lineage>
</organism>
<gene>
    <name evidence="1" type="ORF">PUN28_017637</name>
</gene>
<evidence type="ECO:0000313" key="2">
    <source>
        <dbReference type="Proteomes" id="UP001430953"/>
    </source>
</evidence>
<keyword evidence="2" id="KW-1185">Reference proteome</keyword>
<dbReference type="AlphaFoldDB" id="A0AAW2EL48"/>